<name>A0A417YEP6_9BACI</name>
<dbReference type="SUPFAM" id="SSF111171">
    <property type="entry name" value="Rbstp2229 protein"/>
    <property type="match status" value="1"/>
</dbReference>
<keyword evidence="2" id="KW-1185">Reference proteome</keyword>
<dbReference type="Gene3D" id="1.20.5.850">
    <property type="entry name" value="Rbstp2229 protein"/>
    <property type="match status" value="1"/>
</dbReference>
<dbReference type="InterPro" id="IPR015062">
    <property type="entry name" value="DUF1885"/>
</dbReference>
<evidence type="ECO:0000313" key="2">
    <source>
        <dbReference type="Proteomes" id="UP000284416"/>
    </source>
</evidence>
<dbReference type="InterPro" id="IPR036294">
    <property type="entry name" value="Rbstp2229-like_sf"/>
</dbReference>
<comment type="caution">
    <text evidence="1">The sequence shown here is derived from an EMBL/GenBank/DDBJ whole genome shotgun (WGS) entry which is preliminary data.</text>
</comment>
<dbReference type="Proteomes" id="UP000284416">
    <property type="component" value="Unassembled WGS sequence"/>
</dbReference>
<proteinExistence type="predicted"/>
<sequence length="146" mass="16544">MLAENAYIKLVPSSAKQTVTLDELKDFFHYYKEITSKTGTQVNWNFSESAFPYEMKETDEGKGQWFYLSASDRDLYYAIILGIGTEAADTESGDSAIQSYIQVTLPEGATAGDKGKANEFCKFLAKKLKGELHLFNGRIMYFYPRK</sequence>
<dbReference type="AlphaFoldDB" id="A0A417YEP6"/>
<evidence type="ECO:0000313" key="1">
    <source>
        <dbReference type="EMBL" id="RHW31125.1"/>
    </source>
</evidence>
<gene>
    <name evidence="1" type="ORF">D1B31_22740</name>
</gene>
<dbReference type="OrthoDB" id="2966171at2"/>
<dbReference type="Pfam" id="PF08968">
    <property type="entry name" value="DUF1885"/>
    <property type="match status" value="1"/>
</dbReference>
<protein>
    <submittedName>
        <fullName evidence="1">DUF1885 family protein</fullName>
    </submittedName>
</protein>
<reference evidence="1 2" key="1">
    <citation type="journal article" date="2017" name="Int. J. Syst. Evol. Microbiol.">
        <title>Bacillus notoginsengisoli sp. nov., a novel bacterium isolated from the rhizosphere of Panax notoginseng.</title>
        <authorList>
            <person name="Zhang M.Y."/>
            <person name="Cheng J."/>
            <person name="Cai Y."/>
            <person name="Zhang T.Y."/>
            <person name="Wu Y.Y."/>
            <person name="Manikprabhu D."/>
            <person name="Li W.J."/>
            <person name="Zhang Y.X."/>
        </authorList>
    </citation>
    <scope>NUCLEOTIDE SEQUENCE [LARGE SCALE GENOMIC DNA]</scope>
    <source>
        <strain evidence="1 2">JCM 30743</strain>
    </source>
</reference>
<organism evidence="1 2">
    <name type="scientific">Neobacillus notoginsengisoli</name>
    <dbReference type="NCBI Taxonomy" id="1578198"/>
    <lineage>
        <taxon>Bacteria</taxon>
        <taxon>Bacillati</taxon>
        <taxon>Bacillota</taxon>
        <taxon>Bacilli</taxon>
        <taxon>Bacillales</taxon>
        <taxon>Bacillaceae</taxon>
        <taxon>Neobacillus</taxon>
    </lineage>
</organism>
<dbReference type="EMBL" id="QWEG01000025">
    <property type="protein sequence ID" value="RHW31125.1"/>
    <property type="molecule type" value="Genomic_DNA"/>
</dbReference>
<dbReference type="Gene3D" id="3.30.310.120">
    <property type="entry name" value="Rbstp2229 like protein"/>
    <property type="match status" value="1"/>
</dbReference>
<accession>A0A417YEP6</accession>